<dbReference type="InterPro" id="IPR006016">
    <property type="entry name" value="UspA"/>
</dbReference>
<dbReference type="AlphaFoldDB" id="A0A1H4GV20"/>
<accession>A0A1H4GV20</accession>
<feature type="domain" description="UspA" evidence="2">
    <location>
        <begin position="1"/>
        <end position="142"/>
    </location>
</feature>
<dbReference type="PANTHER" id="PTHR46268">
    <property type="entry name" value="STRESS RESPONSE PROTEIN NHAX"/>
    <property type="match status" value="1"/>
</dbReference>
<comment type="similarity">
    <text evidence="1">Belongs to the universal stress protein A family.</text>
</comment>
<evidence type="ECO:0000256" key="1">
    <source>
        <dbReference type="ARBA" id="ARBA00008791"/>
    </source>
</evidence>
<organism evidence="3 4">
    <name type="scientific">Marinobacterium iners DSM 11526</name>
    <dbReference type="NCBI Taxonomy" id="1122198"/>
    <lineage>
        <taxon>Bacteria</taxon>
        <taxon>Pseudomonadati</taxon>
        <taxon>Pseudomonadota</taxon>
        <taxon>Gammaproteobacteria</taxon>
        <taxon>Oceanospirillales</taxon>
        <taxon>Oceanospirillaceae</taxon>
        <taxon>Marinobacterium</taxon>
    </lineage>
</organism>
<dbReference type="EMBL" id="FNRJ01000021">
    <property type="protein sequence ID" value="SEB13476.1"/>
    <property type="molecule type" value="Genomic_DNA"/>
</dbReference>
<name>A0A1H4GV20_9GAMM</name>
<dbReference type="PANTHER" id="PTHR46268:SF6">
    <property type="entry name" value="UNIVERSAL STRESS PROTEIN UP12"/>
    <property type="match status" value="1"/>
</dbReference>
<evidence type="ECO:0000313" key="4">
    <source>
        <dbReference type="Proteomes" id="UP000242469"/>
    </source>
</evidence>
<dbReference type="STRING" id="1122198.SAMN02745729_1211"/>
<dbReference type="SUPFAM" id="SSF52402">
    <property type="entry name" value="Adenine nucleotide alpha hydrolases-like"/>
    <property type="match status" value="1"/>
</dbReference>
<dbReference type="Gene3D" id="3.40.50.620">
    <property type="entry name" value="HUPs"/>
    <property type="match status" value="1"/>
</dbReference>
<dbReference type="Pfam" id="PF00582">
    <property type="entry name" value="Usp"/>
    <property type="match status" value="1"/>
</dbReference>
<proteinExistence type="inferred from homology"/>
<keyword evidence="4" id="KW-1185">Reference proteome</keyword>
<protein>
    <submittedName>
        <fullName evidence="3">Nucleotide-binding universal stress protein, UspA family</fullName>
    </submittedName>
</protein>
<gene>
    <name evidence="3" type="ORF">SAMN02745729_1211</name>
</gene>
<dbReference type="PRINTS" id="PR01438">
    <property type="entry name" value="UNVRSLSTRESS"/>
</dbReference>
<dbReference type="CDD" id="cd00293">
    <property type="entry name" value="USP-like"/>
    <property type="match status" value="1"/>
</dbReference>
<sequence>MFNKILLPIDMQDRNTAQEALREAARYLAGPEAELHVMSVMPGLNMPMVAAYFPEDTVEKALKELECELAQLIKETVPELAHCYEHICEGNAAKQIIKQANKLDVDLIVMPSHNYSRMENILIGSVTSRVVERAHCSVMVLRLAKQKK</sequence>
<reference evidence="4" key="1">
    <citation type="submission" date="2016-10" db="EMBL/GenBank/DDBJ databases">
        <authorList>
            <person name="Varghese N."/>
            <person name="Submissions S."/>
        </authorList>
    </citation>
    <scope>NUCLEOTIDE SEQUENCE [LARGE SCALE GENOMIC DNA]</scope>
    <source>
        <strain evidence="4">DSM 11526</strain>
    </source>
</reference>
<evidence type="ECO:0000259" key="2">
    <source>
        <dbReference type="Pfam" id="PF00582"/>
    </source>
</evidence>
<evidence type="ECO:0000313" key="3">
    <source>
        <dbReference type="EMBL" id="SEB13476.1"/>
    </source>
</evidence>
<dbReference type="Proteomes" id="UP000242469">
    <property type="component" value="Unassembled WGS sequence"/>
</dbReference>
<dbReference type="InterPro" id="IPR014729">
    <property type="entry name" value="Rossmann-like_a/b/a_fold"/>
</dbReference>
<dbReference type="RefSeq" id="WP_175527709.1">
    <property type="nucleotide sequence ID" value="NZ_FNRJ01000021.1"/>
</dbReference>
<dbReference type="InterPro" id="IPR006015">
    <property type="entry name" value="Universal_stress_UspA"/>
</dbReference>